<evidence type="ECO:0000256" key="1">
    <source>
        <dbReference type="ARBA" id="ARBA00008791"/>
    </source>
</evidence>
<keyword evidence="2" id="KW-0547">Nucleotide-binding</keyword>
<dbReference type="Pfam" id="PF00582">
    <property type="entry name" value="Usp"/>
    <property type="match status" value="2"/>
</dbReference>
<feature type="domain" description="UspA" evidence="4">
    <location>
        <begin position="6"/>
        <end position="144"/>
    </location>
</feature>
<evidence type="ECO:0000256" key="3">
    <source>
        <dbReference type="ARBA" id="ARBA00022840"/>
    </source>
</evidence>
<gene>
    <name evidence="5" type="ORF">H4281_40615</name>
</gene>
<dbReference type="RefSeq" id="WP_182896164.1">
    <property type="nucleotide sequence ID" value="NZ_JACGZW010000020.1"/>
</dbReference>
<dbReference type="EMBL" id="JACGZW010000020">
    <property type="protein sequence ID" value="MBB1159484.1"/>
    <property type="molecule type" value="Genomic_DNA"/>
</dbReference>
<dbReference type="GO" id="GO:0005524">
    <property type="term" value="F:ATP binding"/>
    <property type="evidence" value="ECO:0007669"/>
    <property type="project" value="UniProtKB-KW"/>
</dbReference>
<proteinExistence type="inferred from homology"/>
<keyword evidence="6" id="KW-1185">Reference proteome</keyword>
<dbReference type="Proteomes" id="UP000526734">
    <property type="component" value="Unassembled WGS sequence"/>
</dbReference>
<reference evidence="5 6" key="1">
    <citation type="submission" date="2020-08" db="EMBL/GenBank/DDBJ databases">
        <title>Amycolatopsis sp. nov. DR6-1 isolated from Dendrobium heterocarpum.</title>
        <authorList>
            <person name="Tedsree N."/>
            <person name="Kuncharoen N."/>
            <person name="Likhitwitayawuid K."/>
            <person name="Tanasupawat S."/>
        </authorList>
    </citation>
    <scope>NUCLEOTIDE SEQUENCE [LARGE SCALE GENOMIC DNA]</scope>
    <source>
        <strain evidence="5 6">DR6-1</strain>
    </source>
</reference>
<sequence>MTDRNRTVLVGVDGSEGSSDAVRWAARLASGRDLELELVHCLQLAGLVYGGGLAGSAVLFEGIQQDGERIAAEARELALSEDASLKVRSEVFTDSAPALLIDRSKKARMVVLGRTGTGGFTGMLVGATTAAVVSHAGCPVAVVRGRHGDGPVPQDGPVVVGVDGSPNSEAAIAVAFEEASFRKAPLVAVHAWVDVVYDSTESAARLMPQWETLQPTEERLLAQRLAGWQEKYPDVEVQRKLVRDRPRHVLLDESDRAQLLVVGSRGRGGFAGMLLGSTSQALVHHSSCPVLVVRPERKR</sequence>
<feature type="domain" description="UspA" evidence="4">
    <location>
        <begin position="157"/>
        <end position="294"/>
    </location>
</feature>
<dbReference type="InterPro" id="IPR006015">
    <property type="entry name" value="Universal_stress_UspA"/>
</dbReference>
<dbReference type="Gene3D" id="3.40.50.620">
    <property type="entry name" value="HUPs"/>
    <property type="match status" value="2"/>
</dbReference>
<accession>A0A7W3W659</accession>
<dbReference type="PRINTS" id="PR01438">
    <property type="entry name" value="UNVRSLSTRESS"/>
</dbReference>
<dbReference type="InterPro" id="IPR014729">
    <property type="entry name" value="Rossmann-like_a/b/a_fold"/>
</dbReference>
<protein>
    <submittedName>
        <fullName evidence="5">Universal stress protein</fullName>
    </submittedName>
</protein>
<dbReference type="AlphaFoldDB" id="A0A7W3W659"/>
<comment type="caution">
    <text evidence="5">The sequence shown here is derived from an EMBL/GenBank/DDBJ whole genome shotgun (WGS) entry which is preliminary data.</text>
</comment>
<evidence type="ECO:0000259" key="4">
    <source>
        <dbReference type="Pfam" id="PF00582"/>
    </source>
</evidence>
<evidence type="ECO:0000313" key="6">
    <source>
        <dbReference type="Proteomes" id="UP000526734"/>
    </source>
</evidence>
<dbReference type="PANTHER" id="PTHR46268:SF27">
    <property type="entry name" value="UNIVERSAL STRESS PROTEIN RV2623"/>
    <property type="match status" value="1"/>
</dbReference>
<organism evidence="5 6">
    <name type="scientific">Amycolatopsis dendrobii</name>
    <dbReference type="NCBI Taxonomy" id="2760662"/>
    <lineage>
        <taxon>Bacteria</taxon>
        <taxon>Bacillati</taxon>
        <taxon>Actinomycetota</taxon>
        <taxon>Actinomycetes</taxon>
        <taxon>Pseudonocardiales</taxon>
        <taxon>Pseudonocardiaceae</taxon>
        <taxon>Amycolatopsis</taxon>
    </lineage>
</organism>
<evidence type="ECO:0000256" key="2">
    <source>
        <dbReference type="ARBA" id="ARBA00022741"/>
    </source>
</evidence>
<comment type="similarity">
    <text evidence="1">Belongs to the universal stress protein A family.</text>
</comment>
<dbReference type="InterPro" id="IPR006016">
    <property type="entry name" value="UspA"/>
</dbReference>
<dbReference type="SUPFAM" id="SSF52402">
    <property type="entry name" value="Adenine nucleotide alpha hydrolases-like"/>
    <property type="match status" value="2"/>
</dbReference>
<keyword evidence="3" id="KW-0067">ATP-binding</keyword>
<dbReference type="PANTHER" id="PTHR46268">
    <property type="entry name" value="STRESS RESPONSE PROTEIN NHAX"/>
    <property type="match status" value="1"/>
</dbReference>
<evidence type="ECO:0000313" key="5">
    <source>
        <dbReference type="EMBL" id="MBB1159484.1"/>
    </source>
</evidence>
<name>A0A7W3W659_9PSEU</name>